<keyword evidence="2" id="KW-1185">Reference proteome</keyword>
<evidence type="ECO:0000313" key="2">
    <source>
        <dbReference type="Proteomes" id="UP001209878"/>
    </source>
</evidence>
<proteinExistence type="predicted"/>
<reference evidence="1" key="1">
    <citation type="journal article" date="2023" name="Mol. Biol. Evol.">
        <title>Third-Generation Sequencing Reveals the Adaptive Role of the Epigenome in Three Deep-Sea Polychaetes.</title>
        <authorList>
            <person name="Perez M."/>
            <person name="Aroh O."/>
            <person name="Sun Y."/>
            <person name="Lan Y."/>
            <person name="Juniper S.K."/>
            <person name="Young C.R."/>
            <person name="Angers B."/>
            <person name="Qian P.Y."/>
        </authorList>
    </citation>
    <scope>NUCLEOTIDE SEQUENCE</scope>
    <source>
        <strain evidence="1">R07B-5</strain>
    </source>
</reference>
<accession>A0AAD9UEN1</accession>
<gene>
    <name evidence="1" type="ORF">NP493_194g08012</name>
</gene>
<protein>
    <submittedName>
        <fullName evidence="1">Uncharacterized protein</fullName>
    </submittedName>
</protein>
<organism evidence="1 2">
    <name type="scientific">Ridgeia piscesae</name>
    <name type="common">Tubeworm</name>
    <dbReference type="NCBI Taxonomy" id="27915"/>
    <lineage>
        <taxon>Eukaryota</taxon>
        <taxon>Metazoa</taxon>
        <taxon>Spiralia</taxon>
        <taxon>Lophotrochozoa</taxon>
        <taxon>Annelida</taxon>
        <taxon>Polychaeta</taxon>
        <taxon>Sedentaria</taxon>
        <taxon>Canalipalpata</taxon>
        <taxon>Sabellida</taxon>
        <taxon>Siboglinidae</taxon>
        <taxon>Ridgeia</taxon>
    </lineage>
</organism>
<dbReference type="EMBL" id="JAODUO010000194">
    <property type="protein sequence ID" value="KAK2186647.1"/>
    <property type="molecule type" value="Genomic_DNA"/>
</dbReference>
<evidence type="ECO:0000313" key="1">
    <source>
        <dbReference type="EMBL" id="KAK2186647.1"/>
    </source>
</evidence>
<dbReference type="AlphaFoldDB" id="A0AAD9UEN1"/>
<name>A0AAD9UEN1_RIDPI</name>
<dbReference type="Proteomes" id="UP001209878">
    <property type="component" value="Unassembled WGS sequence"/>
</dbReference>
<sequence length="61" mass="6797">MYQSGGKGGLGSACNNNSDCKMYTSDGESRLCCQQVKRGRQGWRKMCDRVSEVSRCIVSRK</sequence>
<comment type="caution">
    <text evidence="1">The sequence shown here is derived from an EMBL/GenBank/DDBJ whole genome shotgun (WGS) entry which is preliminary data.</text>
</comment>